<evidence type="ECO:0000256" key="1">
    <source>
        <dbReference type="SAM" id="MobiDB-lite"/>
    </source>
</evidence>
<reference evidence="2 3" key="1">
    <citation type="submission" date="2013-01" db="EMBL/GenBank/DDBJ databases">
        <authorList>
            <person name="Bench S."/>
        </authorList>
    </citation>
    <scope>NUCLEOTIDE SEQUENCE [LARGE SCALE GENOMIC DNA]</scope>
    <source>
        <strain evidence="2 3">WH 0005</strain>
    </source>
</reference>
<dbReference type="AlphaFoldDB" id="T2J0I0"/>
<comment type="caution">
    <text evidence="2">The sequence shown here is derived from an EMBL/GenBank/DDBJ whole genome shotgun (WGS) entry which is preliminary data.</text>
</comment>
<gene>
    <name evidence="2" type="ORF">CWATWH0005_672</name>
</gene>
<evidence type="ECO:0000313" key="2">
    <source>
        <dbReference type="EMBL" id="CCQ58689.1"/>
    </source>
</evidence>
<dbReference type="Proteomes" id="UP000017981">
    <property type="component" value="Unassembled WGS sequence"/>
</dbReference>
<name>T2J0I0_CROWT</name>
<accession>T2J0I0</accession>
<feature type="compositionally biased region" description="Pro residues" evidence="1">
    <location>
        <begin position="21"/>
        <end position="32"/>
    </location>
</feature>
<protein>
    <submittedName>
        <fullName evidence="2">Uncharacterized protein</fullName>
    </submittedName>
</protein>
<feature type="compositionally biased region" description="Basic and acidic residues" evidence="1">
    <location>
        <begin position="44"/>
        <end position="55"/>
    </location>
</feature>
<sequence length="55" mass="5870">MSLSSSVTSYQLPVISYQSPVSPPLPLSPSPHTPRHSSITSKSDSSRDNTIDSGR</sequence>
<feature type="region of interest" description="Disordered" evidence="1">
    <location>
        <begin position="14"/>
        <end position="55"/>
    </location>
</feature>
<organism evidence="2 3">
    <name type="scientific">Crocosphaera watsonii WH 0005</name>
    <dbReference type="NCBI Taxonomy" id="423472"/>
    <lineage>
        <taxon>Bacteria</taxon>
        <taxon>Bacillati</taxon>
        <taxon>Cyanobacteriota</taxon>
        <taxon>Cyanophyceae</taxon>
        <taxon>Oscillatoriophycideae</taxon>
        <taxon>Chroococcales</taxon>
        <taxon>Aphanothecaceae</taxon>
        <taxon>Crocosphaera</taxon>
    </lineage>
</organism>
<reference evidence="2 3" key="2">
    <citation type="submission" date="2013-09" db="EMBL/GenBank/DDBJ databases">
        <title>Whole genome comparison of six Crocosphaera watsonii strains with differing phenotypes.</title>
        <authorList>
            <person name="Bench S.R."/>
            <person name="Heller P."/>
            <person name="Frank I."/>
            <person name="Arciniega M."/>
            <person name="Shilova I.N."/>
            <person name="Zehr J.P."/>
        </authorList>
    </citation>
    <scope>NUCLEOTIDE SEQUENCE [LARGE SCALE GENOMIC DNA]</scope>
    <source>
        <strain evidence="2 3">WH 0005</strain>
    </source>
</reference>
<evidence type="ECO:0000313" key="3">
    <source>
        <dbReference type="Proteomes" id="UP000017981"/>
    </source>
</evidence>
<proteinExistence type="predicted"/>
<dbReference type="EMBL" id="CAQL01001066">
    <property type="protein sequence ID" value="CCQ58689.1"/>
    <property type="molecule type" value="Genomic_DNA"/>
</dbReference>